<reference evidence="11 12" key="1">
    <citation type="journal article" date="2012" name="BMC Genomics">
        <title>Comparative genomic analysis of human infective Trypanosoma cruzi lineages with the bat-restricted subspecies T. cruzi marinkellei.</title>
        <authorList>
            <person name="Franzen O."/>
            <person name="Talavera-Lopez C."/>
            <person name="Ochaya S."/>
            <person name="Butler C.E."/>
            <person name="Messenger L.A."/>
            <person name="Lewis M.D."/>
            <person name="Llewellyn M.S."/>
            <person name="Marinkelle C.J."/>
            <person name="Tyler K.M."/>
            <person name="Miles M.A."/>
            <person name="Andersson B."/>
        </authorList>
    </citation>
    <scope>NUCLEOTIDE SEQUENCE [LARGE SCALE GENOMIC DNA]</scope>
    <source>
        <strain evidence="11 12">B7</strain>
    </source>
</reference>
<dbReference type="InterPro" id="IPR051334">
    <property type="entry name" value="SRPK"/>
</dbReference>
<dbReference type="FunFam" id="1.10.510.10:FF:000275">
    <property type="entry name" value="SRSF protein kinase 2 isoform X3"/>
    <property type="match status" value="1"/>
</dbReference>
<protein>
    <recommendedName>
        <fullName evidence="1">non-specific serine/threonine protein kinase</fullName>
        <ecNumber evidence="1">2.7.11.1</ecNumber>
    </recommendedName>
</protein>
<feature type="region of interest" description="Disordered" evidence="9">
    <location>
        <begin position="122"/>
        <end position="161"/>
    </location>
</feature>
<feature type="region of interest" description="Disordered" evidence="9">
    <location>
        <begin position="612"/>
        <end position="649"/>
    </location>
</feature>
<dbReference type="EMBL" id="AHKC01008377">
    <property type="protein sequence ID" value="EKF37698.1"/>
    <property type="molecule type" value="Genomic_DNA"/>
</dbReference>
<dbReference type="GO" id="GO:0000245">
    <property type="term" value="P:spliceosomal complex assembly"/>
    <property type="evidence" value="ECO:0007669"/>
    <property type="project" value="TreeGrafter"/>
</dbReference>
<feature type="region of interest" description="Disordered" evidence="9">
    <location>
        <begin position="376"/>
        <end position="416"/>
    </location>
</feature>
<feature type="compositionally biased region" description="Acidic residues" evidence="9">
    <location>
        <begin position="135"/>
        <end position="158"/>
    </location>
</feature>
<comment type="catalytic activity">
    <reaction evidence="8">
        <text>L-seryl-[protein] + ATP = O-phospho-L-seryl-[protein] + ADP + H(+)</text>
        <dbReference type="Rhea" id="RHEA:17989"/>
        <dbReference type="Rhea" id="RHEA-COMP:9863"/>
        <dbReference type="Rhea" id="RHEA-COMP:11604"/>
        <dbReference type="ChEBI" id="CHEBI:15378"/>
        <dbReference type="ChEBI" id="CHEBI:29999"/>
        <dbReference type="ChEBI" id="CHEBI:30616"/>
        <dbReference type="ChEBI" id="CHEBI:83421"/>
        <dbReference type="ChEBI" id="CHEBI:456216"/>
        <dbReference type="EC" id="2.7.11.1"/>
    </reaction>
</comment>
<dbReference type="SUPFAM" id="SSF56112">
    <property type="entry name" value="Protein kinase-like (PK-like)"/>
    <property type="match status" value="1"/>
</dbReference>
<dbReference type="InterPro" id="IPR008271">
    <property type="entry name" value="Ser/Thr_kinase_AS"/>
</dbReference>
<comment type="catalytic activity">
    <reaction evidence="7">
        <text>L-threonyl-[protein] + ATP = O-phospho-L-threonyl-[protein] + ADP + H(+)</text>
        <dbReference type="Rhea" id="RHEA:46608"/>
        <dbReference type="Rhea" id="RHEA-COMP:11060"/>
        <dbReference type="Rhea" id="RHEA-COMP:11605"/>
        <dbReference type="ChEBI" id="CHEBI:15378"/>
        <dbReference type="ChEBI" id="CHEBI:30013"/>
        <dbReference type="ChEBI" id="CHEBI:30616"/>
        <dbReference type="ChEBI" id="CHEBI:61977"/>
        <dbReference type="ChEBI" id="CHEBI:456216"/>
        <dbReference type="EC" id="2.7.11.1"/>
    </reaction>
</comment>
<dbReference type="PROSITE" id="PS50011">
    <property type="entry name" value="PROTEIN_KINASE_DOM"/>
    <property type="match status" value="1"/>
</dbReference>
<dbReference type="Gene3D" id="1.10.510.10">
    <property type="entry name" value="Transferase(Phosphotransferase) domain 1"/>
    <property type="match status" value="2"/>
</dbReference>
<keyword evidence="4" id="KW-0547">Nucleotide-binding</keyword>
<dbReference type="Proteomes" id="UP000007350">
    <property type="component" value="Unassembled WGS sequence"/>
</dbReference>
<dbReference type="EC" id="2.7.11.1" evidence="1"/>
<evidence type="ECO:0000259" key="10">
    <source>
        <dbReference type="PROSITE" id="PS50011"/>
    </source>
</evidence>
<keyword evidence="6" id="KW-0067">ATP-binding</keyword>
<dbReference type="InterPro" id="IPR000719">
    <property type="entry name" value="Prot_kinase_dom"/>
</dbReference>
<proteinExistence type="predicted"/>
<dbReference type="FunFam" id="3.30.200.20:FF:000322">
    <property type="entry name" value="Uncharacterized protein, isoform D"/>
    <property type="match status" value="1"/>
</dbReference>
<evidence type="ECO:0000256" key="5">
    <source>
        <dbReference type="ARBA" id="ARBA00022777"/>
    </source>
</evidence>
<keyword evidence="12" id="KW-1185">Reference proteome</keyword>
<dbReference type="PANTHER" id="PTHR47634">
    <property type="entry name" value="PROTEIN KINASE DOMAIN-CONTAINING PROTEIN-RELATED"/>
    <property type="match status" value="1"/>
</dbReference>
<feature type="compositionally biased region" description="Basic and acidic residues" evidence="9">
    <location>
        <begin position="710"/>
        <end position="730"/>
    </location>
</feature>
<evidence type="ECO:0000256" key="4">
    <source>
        <dbReference type="ARBA" id="ARBA00022741"/>
    </source>
</evidence>
<dbReference type="GO" id="GO:0005524">
    <property type="term" value="F:ATP binding"/>
    <property type="evidence" value="ECO:0007669"/>
    <property type="project" value="UniProtKB-KW"/>
</dbReference>
<dbReference type="Gene3D" id="3.30.200.20">
    <property type="entry name" value="Phosphorylase Kinase, domain 1"/>
    <property type="match status" value="1"/>
</dbReference>
<feature type="compositionally biased region" description="Basic residues" evidence="9">
    <location>
        <begin position="40"/>
        <end position="51"/>
    </location>
</feature>
<dbReference type="CDD" id="cd14136">
    <property type="entry name" value="STKc_SRPK"/>
    <property type="match status" value="1"/>
</dbReference>
<comment type="caution">
    <text evidence="11">The sequence shown here is derived from an EMBL/GenBank/DDBJ whole genome shotgun (WGS) entry which is preliminary data.</text>
</comment>
<dbReference type="GO" id="GO:0004674">
    <property type="term" value="F:protein serine/threonine kinase activity"/>
    <property type="evidence" value="ECO:0007669"/>
    <property type="project" value="UniProtKB-KW"/>
</dbReference>
<evidence type="ECO:0000313" key="12">
    <source>
        <dbReference type="Proteomes" id="UP000007350"/>
    </source>
</evidence>
<dbReference type="SMART" id="SM00220">
    <property type="entry name" value="S_TKc"/>
    <property type="match status" value="1"/>
</dbReference>
<evidence type="ECO:0000256" key="7">
    <source>
        <dbReference type="ARBA" id="ARBA00047899"/>
    </source>
</evidence>
<dbReference type="InterPro" id="IPR011009">
    <property type="entry name" value="Kinase-like_dom_sf"/>
</dbReference>
<organism evidence="11 12">
    <name type="scientific">Trypanosoma cruzi marinkellei</name>
    <dbReference type="NCBI Taxonomy" id="85056"/>
    <lineage>
        <taxon>Eukaryota</taxon>
        <taxon>Discoba</taxon>
        <taxon>Euglenozoa</taxon>
        <taxon>Kinetoplastea</taxon>
        <taxon>Metakinetoplastina</taxon>
        <taxon>Trypanosomatida</taxon>
        <taxon>Trypanosomatidae</taxon>
        <taxon>Trypanosoma</taxon>
        <taxon>Schizotrypanum</taxon>
    </lineage>
</organism>
<dbReference type="OrthoDB" id="2649at2759"/>
<accession>K2MQZ2</accession>
<evidence type="ECO:0000256" key="2">
    <source>
        <dbReference type="ARBA" id="ARBA00022527"/>
    </source>
</evidence>
<keyword evidence="5 11" id="KW-0418">Kinase</keyword>
<dbReference type="GO" id="GO:0050684">
    <property type="term" value="P:regulation of mRNA processing"/>
    <property type="evidence" value="ECO:0007669"/>
    <property type="project" value="TreeGrafter"/>
</dbReference>
<gene>
    <name evidence="11" type="ORF">MOQ_002104</name>
</gene>
<evidence type="ECO:0000313" key="11">
    <source>
        <dbReference type="EMBL" id="EKF37698.1"/>
    </source>
</evidence>
<dbReference type="AlphaFoldDB" id="K2MQZ2"/>
<feature type="region of interest" description="Disordered" evidence="9">
    <location>
        <begin position="31"/>
        <end position="56"/>
    </location>
</feature>
<feature type="domain" description="Protein kinase" evidence="10">
    <location>
        <begin position="186"/>
        <end position="591"/>
    </location>
</feature>
<evidence type="ECO:0000256" key="1">
    <source>
        <dbReference type="ARBA" id="ARBA00012513"/>
    </source>
</evidence>
<evidence type="ECO:0000256" key="9">
    <source>
        <dbReference type="SAM" id="MobiDB-lite"/>
    </source>
</evidence>
<keyword evidence="2" id="KW-0723">Serine/threonine-protein kinase</keyword>
<feature type="region of interest" description="Disordered" evidence="9">
    <location>
        <begin position="708"/>
        <end position="741"/>
    </location>
</feature>
<evidence type="ECO:0000256" key="6">
    <source>
        <dbReference type="ARBA" id="ARBA00022840"/>
    </source>
</evidence>
<keyword evidence="3" id="KW-0808">Transferase</keyword>
<dbReference type="Pfam" id="PF00069">
    <property type="entry name" value="Pkinase"/>
    <property type="match status" value="2"/>
</dbReference>
<evidence type="ECO:0000256" key="8">
    <source>
        <dbReference type="ARBA" id="ARBA00048679"/>
    </source>
</evidence>
<dbReference type="PANTHER" id="PTHR47634:SF9">
    <property type="entry name" value="PROTEIN KINASE DOMAIN-CONTAINING PROTEIN-RELATED"/>
    <property type="match status" value="1"/>
</dbReference>
<dbReference type="PROSITE" id="PS00108">
    <property type="entry name" value="PROTEIN_KINASE_ST"/>
    <property type="match status" value="1"/>
</dbReference>
<sequence length="741" mass="85008">MQIKQKGLPQNFYLVVVVVVGKLREMPKVNKKTRGGCAKKNGKSAPTKKKTKYIDPCGTNEVDASINTATEEVESREESLGQPHLSKIKRRKNDKLQLQELGGLTLKPGMTMAQAHEKANKVYQQKPLQNIPDPSFEEEEEGYEEGEEDHGGSDEDYSDTANERSVEYRKGGYHPVVVGEVYHDRYRVVRKLGWGYFSTVWLVWDYVTKRYQALKVQKSAKHYTEAAYDEIKLLGEIMSSDPDKTCCCARMNDYFEHTGPNGVHVCMVFDVYGEDLLSLIDRYEYRGVPLPIVKCISRQVLVGLEHLHSLDIIHTDLKPENVLLSSPKHAIISLMKRYHPPPLHQRLRLVERDPKTMTKSQRRRYYKKLKAIEQNGKKNENISEKGNQCATAKPYKNSIEQNREQEQTDAISESETDSDWEIERLHHVVLADFGNSCWTYRQFTDEVQTRQYRCPEVILGEPYSTPIDLWSAACLIFELITGEFLFDPRKGENYSRDEDHLALMTELLGDLPESMRLGEGKYRSQFYNSRGALRNIKDLNFWSLDDVLYRKHKFTRKKAEEIADFLLPMLEFDPQKRATATEMLANFERFFEIKEDDYSPFCFVSSDADREMVEASTSNEEDSETSDDSNDADDEGENNSLGREKTRCGNKEMDSAQFWDEHPLLAREFLEKRGLSLLDIRDLLAGKELEDPAAHKSALEVIHLLSEEAADTRGERHENGDGDANSRVEELNNSIGDAGSD</sequence>
<evidence type="ECO:0000256" key="3">
    <source>
        <dbReference type="ARBA" id="ARBA00022679"/>
    </source>
</evidence>
<name>K2MQZ2_TRYCR</name>
<feature type="compositionally biased region" description="Acidic residues" evidence="9">
    <location>
        <begin position="619"/>
        <end position="637"/>
    </location>
</feature>